<keyword evidence="1" id="KW-0732">Signal</keyword>
<comment type="caution">
    <text evidence="2">The sequence shown here is derived from an EMBL/GenBank/DDBJ whole genome shotgun (WGS) entry which is preliminary data.</text>
</comment>
<dbReference type="InterPro" id="IPR010466">
    <property type="entry name" value="DUF1058"/>
</dbReference>
<protein>
    <submittedName>
        <fullName evidence="2">SH3 domain-containing protein</fullName>
    </submittedName>
</protein>
<evidence type="ECO:0000313" key="3">
    <source>
        <dbReference type="Proteomes" id="UP001593940"/>
    </source>
</evidence>
<name>A0ABV6Y9E8_9HYPH</name>
<dbReference type="RefSeq" id="WP_377029980.1">
    <property type="nucleotide sequence ID" value="NZ_JBHOMY010000032.1"/>
</dbReference>
<dbReference type="EMBL" id="JBHOMY010000032">
    <property type="protein sequence ID" value="MFC1457771.1"/>
    <property type="molecule type" value="Genomic_DNA"/>
</dbReference>
<dbReference type="Proteomes" id="UP001593940">
    <property type="component" value="Unassembled WGS sequence"/>
</dbReference>
<dbReference type="Pfam" id="PF06347">
    <property type="entry name" value="SH3_4"/>
    <property type="match status" value="1"/>
</dbReference>
<accession>A0ABV6Y9E8</accession>
<organism evidence="2 3">
    <name type="scientific">Microvirga arabica</name>
    <dbReference type="NCBI Taxonomy" id="1128671"/>
    <lineage>
        <taxon>Bacteria</taxon>
        <taxon>Pseudomonadati</taxon>
        <taxon>Pseudomonadota</taxon>
        <taxon>Alphaproteobacteria</taxon>
        <taxon>Hyphomicrobiales</taxon>
        <taxon>Methylobacteriaceae</taxon>
        <taxon>Microvirga</taxon>
    </lineage>
</organism>
<proteinExistence type="predicted"/>
<evidence type="ECO:0000313" key="2">
    <source>
        <dbReference type="EMBL" id="MFC1457771.1"/>
    </source>
</evidence>
<gene>
    <name evidence="2" type="ORF">ACETIH_13765</name>
</gene>
<keyword evidence="3" id="KW-1185">Reference proteome</keyword>
<evidence type="ECO:0000256" key="1">
    <source>
        <dbReference type="SAM" id="SignalP"/>
    </source>
</evidence>
<reference evidence="2 3" key="1">
    <citation type="submission" date="2024-09" db="EMBL/GenBank/DDBJ databases">
        <title>Nodulacao em especies de Leguminosae Basais da Amazonia e Caracterizacao dos Rizobios e Bacterias Associadas aos Nodulos.</title>
        <authorList>
            <person name="Jambeiro I.C.A."/>
            <person name="Lopes I.S."/>
            <person name="Aguiar E.R.G.R."/>
            <person name="Santos A.F.J."/>
            <person name="Dos Santos J.M.F."/>
            <person name="Gross E."/>
        </authorList>
    </citation>
    <scope>NUCLEOTIDE SEQUENCE [LARGE SCALE GENOMIC DNA]</scope>
    <source>
        <strain evidence="2 3">BRUESC1165</strain>
    </source>
</reference>
<dbReference type="Gene3D" id="2.30.30.40">
    <property type="entry name" value="SH3 Domains"/>
    <property type="match status" value="1"/>
</dbReference>
<feature type="signal peptide" evidence="1">
    <location>
        <begin position="1"/>
        <end position="21"/>
    </location>
</feature>
<sequence length="108" mass="11828">MSAAGLQIVPVILCCLWGAAASNTYGKSGNATQPMLPRFGSLKQQKTNVRVRPGTQYPIRWIYQRQGLSAEIIAEFGNWRRIRGSDNSDGWVHAAVPSDAVMGLPLTR</sequence>
<feature type="chain" id="PRO_5046948843" evidence="1">
    <location>
        <begin position="22"/>
        <end position="108"/>
    </location>
</feature>